<dbReference type="PANTHER" id="PTHR31286">
    <property type="entry name" value="GLYCINE-RICH CELL WALL STRUCTURAL PROTEIN 1.8-LIKE"/>
    <property type="match status" value="1"/>
</dbReference>
<accession>A0A2U1LGJ4</accession>
<keyword evidence="3" id="KW-1185">Reference proteome</keyword>
<feature type="region of interest" description="Disordered" evidence="1">
    <location>
        <begin position="303"/>
        <end position="326"/>
    </location>
</feature>
<feature type="compositionally biased region" description="Polar residues" evidence="1">
    <location>
        <begin position="170"/>
        <end position="184"/>
    </location>
</feature>
<dbReference type="Proteomes" id="UP000245207">
    <property type="component" value="Unassembled WGS sequence"/>
</dbReference>
<dbReference type="EMBL" id="PKPP01009502">
    <property type="protein sequence ID" value="PWA48103.1"/>
    <property type="molecule type" value="Genomic_DNA"/>
</dbReference>
<dbReference type="InterPro" id="IPR040256">
    <property type="entry name" value="At4g02000-like"/>
</dbReference>
<reference evidence="2 3" key="1">
    <citation type="journal article" date="2018" name="Mol. Plant">
        <title>The genome of Artemisia annua provides insight into the evolution of Asteraceae family and artemisinin biosynthesis.</title>
        <authorList>
            <person name="Shen Q."/>
            <person name="Zhang L."/>
            <person name="Liao Z."/>
            <person name="Wang S."/>
            <person name="Yan T."/>
            <person name="Shi P."/>
            <person name="Liu M."/>
            <person name="Fu X."/>
            <person name="Pan Q."/>
            <person name="Wang Y."/>
            <person name="Lv Z."/>
            <person name="Lu X."/>
            <person name="Zhang F."/>
            <person name="Jiang W."/>
            <person name="Ma Y."/>
            <person name="Chen M."/>
            <person name="Hao X."/>
            <person name="Li L."/>
            <person name="Tang Y."/>
            <person name="Lv G."/>
            <person name="Zhou Y."/>
            <person name="Sun X."/>
            <person name="Brodelius P.E."/>
            <person name="Rose J.K.C."/>
            <person name="Tang K."/>
        </authorList>
    </citation>
    <scope>NUCLEOTIDE SEQUENCE [LARGE SCALE GENOMIC DNA]</scope>
    <source>
        <strain evidence="3">cv. Huhao1</strain>
        <tissue evidence="2">Leaf</tissue>
    </source>
</reference>
<feature type="compositionally biased region" description="Basic and acidic residues" evidence="1">
    <location>
        <begin position="303"/>
        <end position="314"/>
    </location>
</feature>
<evidence type="ECO:0000313" key="3">
    <source>
        <dbReference type="Proteomes" id="UP000245207"/>
    </source>
</evidence>
<evidence type="ECO:0000313" key="2">
    <source>
        <dbReference type="EMBL" id="PWA48103.1"/>
    </source>
</evidence>
<feature type="region of interest" description="Disordered" evidence="1">
    <location>
        <begin position="143"/>
        <end position="192"/>
    </location>
</feature>
<feature type="compositionally biased region" description="Low complexity" evidence="1">
    <location>
        <begin position="121"/>
        <end position="133"/>
    </location>
</feature>
<evidence type="ECO:0000256" key="1">
    <source>
        <dbReference type="SAM" id="MobiDB-lite"/>
    </source>
</evidence>
<dbReference type="OrthoDB" id="1751950at2759"/>
<feature type="region of interest" description="Disordered" evidence="1">
    <location>
        <begin position="1"/>
        <end position="21"/>
    </location>
</feature>
<proteinExistence type="predicted"/>
<sequence>MGRIIGSLGTHGEPTGERIVNKNDSKAKGSKIGVTQSNRNNDTFDARVCTENVVVGDTTENLGCLERNISGTDGNEGCLDTVEFPTLNESVRMKGLIGKTLLISKEIEVCEKQDHHAPKCNVSQSTTSVNVQSTETVKTNVDGCINDVSEKPMPESETNKCNENDKSNQNDKQSNGGSDSTKQNKNTKKSYAKTTTSNAVKIGKPVIIDAATASMCQVGMSRGGYARVLVEIQAHKELPAKIDVLYKNSFNEVIGTKIVQVAYCWKPPCCKGCGVFGHNDEFCPKIVDSNNGIKGLGNEVEAKGEVENRKDKKQNGMNNGNNKVKQGRMIKVFSDQNRIAKDKSNEEVKSDGLNDKKINIDGKEGKNEIRSNKQKENAKEKNVNKMNSNQFEVLGNLDDETWEILDMEARGIVDVFVNQKRKPSSEEQAKWNEDMLCYFRARWDELVSNNRIDCQNNQGCNNEMEDVFTDKSGIWNVRGMGTSDKQKEIAKLILEDKLHVCAAIETRLKSSKLVKACDAAFGRWNWLSNMKFFRKGCRIIIGCNNDVVSLRNIHMTDQTVLCIIEVTNISRFFGVLDNLYSFRIISTRS</sequence>
<comment type="caution">
    <text evidence="2">The sequence shown here is derived from an EMBL/GenBank/DDBJ whole genome shotgun (WGS) entry which is preliminary data.</text>
</comment>
<name>A0A2U1LGJ4_ARTAN</name>
<gene>
    <name evidence="2" type="ORF">CTI12_AA493110</name>
</gene>
<feature type="region of interest" description="Disordered" evidence="1">
    <location>
        <begin position="341"/>
        <end position="381"/>
    </location>
</feature>
<protein>
    <submittedName>
        <fullName evidence="2">Zinc knuckle CX2CX4HX4C</fullName>
    </submittedName>
</protein>
<feature type="compositionally biased region" description="Basic and acidic residues" evidence="1">
    <location>
        <begin position="148"/>
        <end position="169"/>
    </location>
</feature>
<organism evidence="2 3">
    <name type="scientific">Artemisia annua</name>
    <name type="common">Sweet wormwood</name>
    <dbReference type="NCBI Taxonomy" id="35608"/>
    <lineage>
        <taxon>Eukaryota</taxon>
        <taxon>Viridiplantae</taxon>
        <taxon>Streptophyta</taxon>
        <taxon>Embryophyta</taxon>
        <taxon>Tracheophyta</taxon>
        <taxon>Spermatophyta</taxon>
        <taxon>Magnoliopsida</taxon>
        <taxon>eudicotyledons</taxon>
        <taxon>Gunneridae</taxon>
        <taxon>Pentapetalae</taxon>
        <taxon>asterids</taxon>
        <taxon>campanulids</taxon>
        <taxon>Asterales</taxon>
        <taxon>Asteraceae</taxon>
        <taxon>Asteroideae</taxon>
        <taxon>Anthemideae</taxon>
        <taxon>Artemisiinae</taxon>
        <taxon>Artemisia</taxon>
    </lineage>
</organism>
<feature type="compositionally biased region" description="Low complexity" evidence="1">
    <location>
        <begin position="315"/>
        <end position="324"/>
    </location>
</feature>
<dbReference type="AlphaFoldDB" id="A0A2U1LGJ4"/>
<dbReference type="PANTHER" id="PTHR31286:SF99">
    <property type="entry name" value="DUF4283 DOMAIN-CONTAINING PROTEIN"/>
    <property type="match status" value="1"/>
</dbReference>
<feature type="region of interest" description="Disordered" evidence="1">
    <location>
        <begin position="114"/>
        <end position="133"/>
    </location>
</feature>